<dbReference type="PANTHER" id="PTHR13271">
    <property type="entry name" value="UNCHARACTERIZED PUTATIVE METHYLTRANSFERASE"/>
    <property type="match status" value="1"/>
</dbReference>
<gene>
    <name evidence="3" type="ORF">SCF082_LOCUS769</name>
</gene>
<keyword evidence="4" id="KW-1185">Reference proteome</keyword>
<dbReference type="Proteomes" id="UP001642464">
    <property type="component" value="Unassembled WGS sequence"/>
</dbReference>
<feature type="compositionally biased region" description="Pro residues" evidence="2">
    <location>
        <begin position="337"/>
        <end position="353"/>
    </location>
</feature>
<name>A0ABP0HCS1_9DINO</name>
<dbReference type="EMBL" id="CAXAMM010000314">
    <property type="protein sequence ID" value="CAK8986959.1"/>
    <property type="molecule type" value="Genomic_DNA"/>
</dbReference>
<comment type="caution">
    <text evidence="3">The sequence shown here is derived from an EMBL/GenBank/DDBJ whole genome shotgun (WGS) entry which is preliminary data.</text>
</comment>
<dbReference type="Gene3D" id="3.90.1410.10">
    <property type="entry name" value="set domain protein methyltransferase, domain 1"/>
    <property type="match status" value="1"/>
</dbReference>
<dbReference type="PANTHER" id="PTHR13271:SF123">
    <property type="entry name" value="RIBULOSE-1,5-BISPHOSPHATE CARBOXYLASE_OXYGENASE SMALL SUBUNIT N-METHYLTRANSFERASE I-RELATED"/>
    <property type="match status" value="1"/>
</dbReference>
<protein>
    <submittedName>
        <fullName evidence="3">Reticulocyte-binding protein 2 homolog a</fullName>
    </submittedName>
</protein>
<evidence type="ECO:0000313" key="4">
    <source>
        <dbReference type="Proteomes" id="UP001642464"/>
    </source>
</evidence>
<evidence type="ECO:0000256" key="2">
    <source>
        <dbReference type="SAM" id="MobiDB-lite"/>
    </source>
</evidence>
<evidence type="ECO:0000313" key="3">
    <source>
        <dbReference type="EMBL" id="CAK8986959.1"/>
    </source>
</evidence>
<keyword evidence="1" id="KW-0175">Coiled coil</keyword>
<dbReference type="InterPro" id="IPR050600">
    <property type="entry name" value="SETD3_SETD6_MTase"/>
</dbReference>
<feature type="coiled-coil region" evidence="1">
    <location>
        <begin position="254"/>
        <end position="302"/>
    </location>
</feature>
<feature type="region of interest" description="Disordered" evidence="2">
    <location>
        <begin position="313"/>
        <end position="359"/>
    </location>
</feature>
<accession>A0ABP0HCS1</accession>
<reference evidence="3 4" key="1">
    <citation type="submission" date="2024-02" db="EMBL/GenBank/DDBJ databases">
        <authorList>
            <person name="Chen Y."/>
            <person name="Shah S."/>
            <person name="Dougan E. K."/>
            <person name="Thang M."/>
            <person name="Chan C."/>
        </authorList>
    </citation>
    <scope>NUCLEOTIDE SEQUENCE [LARGE SCALE GENOMIC DNA]</scope>
</reference>
<feature type="compositionally biased region" description="Basic and acidic residues" evidence="2">
    <location>
        <begin position="124"/>
        <end position="142"/>
    </location>
</feature>
<dbReference type="CDD" id="cd10527">
    <property type="entry name" value="SET_LSMT"/>
    <property type="match status" value="1"/>
</dbReference>
<dbReference type="SUPFAM" id="SSF82199">
    <property type="entry name" value="SET domain"/>
    <property type="match status" value="1"/>
</dbReference>
<evidence type="ECO:0000256" key="1">
    <source>
        <dbReference type="SAM" id="Coils"/>
    </source>
</evidence>
<organism evidence="3 4">
    <name type="scientific">Durusdinium trenchii</name>
    <dbReference type="NCBI Taxonomy" id="1381693"/>
    <lineage>
        <taxon>Eukaryota</taxon>
        <taxon>Sar</taxon>
        <taxon>Alveolata</taxon>
        <taxon>Dinophyceae</taxon>
        <taxon>Suessiales</taxon>
        <taxon>Symbiodiniaceae</taxon>
        <taxon>Durusdinium</taxon>
    </lineage>
</organism>
<proteinExistence type="predicted"/>
<sequence length="749" mass="84724">MANLLADVPETELFAEEQLKPIGSETCPSVTTLPSPSRAAMKPERTAMACVADFTGEWEESLPAVDHTEDIFLQARMPGRFGLGESAPRPEDRQLLEGHFEGLVAPNLAPSERGRGPGVNWSQEHGERAERPQLERQVEAKEARLRAQEEELRQRQQRLQHSQMENWKLSKHMMDLGLKIKQGMSEMKLKEEKMQHHRLQLCEREQRLKDFEAEVNLQTKTLEEQRWAKEEDFLKNRKEFEDLKRQEEGCESKLEAIAKSQERLRKNSEDLEMKALKFDEEKRKLEHDNMICRTEIRRLQQKLNQVQQIIPVGHDGQGNRTLTCPPDRPPNISTLPTSPPPPPTAPAVPPPAGSPGRGQILDASWGGALSGALSGAHSPSTHGLETTGTLERFAETAKHSVKIPRGTRQEFRAFLGEGLISPQFDEWNPVRWFHHDAHGLQKELYKNATASAVTAEQFSSLKNWIEGGPGGWVSPKLVVKDYLSEKGRYERRLETTMAVGKDEVLVKLPLSHVLSADFCQQDLTDQTIRQVVDAQKKSSEPVDIAPWTWITLYTLAHAKKDHSAGWRFDTLLKKEYVDAALSYMPLFWDDESLKWLNGTDLLNVGYSVNWVSSQLGQLKGVQLDQFKKWAMVVMSRGETVHLPDRENRSQTSPQLAIMPLIDLVDHHLPIPERALFSTDDLLKYQESESLTNISYDSDAAAVTLKAKQDLAAESAITVGYGVRSNADYLLYHGFTMPQKWSEITLGPEN</sequence>
<dbReference type="InterPro" id="IPR046341">
    <property type="entry name" value="SET_dom_sf"/>
</dbReference>
<feature type="region of interest" description="Disordered" evidence="2">
    <location>
        <begin position="105"/>
        <end position="142"/>
    </location>
</feature>